<protein>
    <submittedName>
        <fullName evidence="1">Uncharacterized protein</fullName>
    </submittedName>
</protein>
<dbReference type="Proteomes" id="UP000557307">
    <property type="component" value="Unassembled WGS sequence"/>
</dbReference>
<name>A0A840TM05_9BACT</name>
<gene>
    <name evidence="1" type="ORF">HNQ92_002577</name>
</gene>
<proteinExistence type="predicted"/>
<keyword evidence="2" id="KW-1185">Reference proteome</keyword>
<evidence type="ECO:0000313" key="1">
    <source>
        <dbReference type="EMBL" id="MBB5284434.1"/>
    </source>
</evidence>
<organism evidence="1 2">
    <name type="scientific">Rhabdobacter roseus</name>
    <dbReference type="NCBI Taxonomy" id="1655419"/>
    <lineage>
        <taxon>Bacteria</taxon>
        <taxon>Pseudomonadati</taxon>
        <taxon>Bacteroidota</taxon>
        <taxon>Cytophagia</taxon>
        <taxon>Cytophagales</taxon>
        <taxon>Cytophagaceae</taxon>
        <taxon>Rhabdobacter</taxon>
    </lineage>
</organism>
<dbReference type="RefSeq" id="WP_184174373.1">
    <property type="nucleotide sequence ID" value="NZ_JACHGF010000003.1"/>
</dbReference>
<dbReference type="AlphaFoldDB" id="A0A840TM05"/>
<evidence type="ECO:0000313" key="2">
    <source>
        <dbReference type="Proteomes" id="UP000557307"/>
    </source>
</evidence>
<accession>A0A840TM05</accession>
<sequence>MILAKRDRDLDVLVKAANENALDSLEPRLKEKMERIEHISQLYFSKDFKFESEAELARRVAKKYGITAMMARKEVDLCKQLYVYANPIDWRFERALLLHSIKENINTCRAIGDEKTVQREHKNLISMLPEDPGDNGVSMVNINVINYNPTLVGAVEIPDLDKKIESMIAKDKREQEKLFEDQFDAWEDVKDE</sequence>
<comment type="caution">
    <text evidence="1">The sequence shown here is derived from an EMBL/GenBank/DDBJ whole genome shotgun (WGS) entry which is preliminary data.</text>
</comment>
<dbReference type="EMBL" id="JACHGF010000003">
    <property type="protein sequence ID" value="MBB5284434.1"/>
    <property type="molecule type" value="Genomic_DNA"/>
</dbReference>
<reference evidence="1 2" key="1">
    <citation type="submission" date="2020-08" db="EMBL/GenBank/DDBJ databases">
        <title>Genomic Encyclopedia of Type Strains, Phase IV (KMG-IV): sequencing the most valuable type-strain genomes for metagenomic binning, comparative biology and taxonomic classification.</title>
        <authorList>
            <person name="Goeker M."/>
        </authorList>
    </citation>
    <scope>NUCLEOTIDE SEQUENCE [LARGE SCALE GENOMIC DNA]</scope>
    <source>
        <strain evidence="1 2">DSM 105074</strain>
    </source>
</reference>